<dbReference type="InterPro" id="IPR002634">
    <property type="entry name" value="BolA"/>
</dbReference>
<dbReference type="SUPFAM" id="SSF82657">
    <property type="entry name" value="BolA-like"/>
    <property type="match status" value="1"/>
</dbReference>
<dbReference type="GO" id="GO:0051537">
    <property type="term" value="F:2 iron, 2 sulfur cluster binding"/>
    <property type="evidence" value="ECO:0007669"/>
    <property type="project" value="InterPro"/>
</dbReference>
<dbReference type="Pfam" id="PF01722">
    <property type="entry name" value="BolA"/>
    <property type="match status" value="1"/>
</dbReference>
<dbReference type="InterPro" id="IPR045115">
    <property type="entry name" value="BOL2"/>
</dbReference>
<evidence type="ECO:0000313" key="2">
    <source>
        <dbReference type="EMBL" id="RMZ52290.1"/>
    </source>
</evidence>
<evidence type="ECO:0000256" key="1">
    <source>
        <dbReference type="RuleBase" id="RU003860"/>
    </source>
</evidence>
<comment type="caution">
    <text evidence="2">The sequence shown here is derived from an EMBL/GenBank/DDBJ whole genome shotgun (WGS) entry which is preliminary data.</text>
</comment>
<dbReference type="GO" id="GO:0051604">
    <property type="term" value="P:protein maturation"/>
    <property type="evidence" value="ECO:0007669"/>
    <property type="project" value="InterPro"/>
</dbReference>
<reference evidence="3" key="1">
    <citation type="journal article" date="2018" name="Algal Res.">
        <title>Characterization of plant carbon substrate utilization by Auxenochlorella protothecoides.</title>
        <authorList>
            <person name="Vogler B.W."/>
            <person name="Starkenburg S.R."/>
            <person name="Sudasinghe N."/>
            <person name="Schambach J.Y."/>
            <person name="Rollin J.A."/>
            <person name="Pattathil S."/>
            <person name="Barry A.N."/>
        </authorList>
    </citation>
    <scope>NUCLEOTIDE SEQUENCE [LARGE SCALE GENOMIC DNA]</scope>
    <source>
        <strain evidence="3">UTEX 25</strain>
    </source>
</reference>
<dbReference type="GO" id="GO:0006879">
    <property type="term" value="P:intracellular iron ion homeostasis"/>
    <property type="evidence" value="ECO:0007669"/>
    <property type="project" value="InterPro"/>
</dbReference>
<organism evidence="2 3">
    <name type="scientific">Auxenochlorella protothecoides</name>
    <name type="common">Green microalga</name>
    <name type="synonym">Chlorella protothecoides</name>
    <dbReference type="NCBI Taxonomy" id="3075"/>
    <lineage>
        <taxon>Eukaryota</taxon>
        <taxon>Viridiplantae</taxon>
        <taxon>Chlorophyta</taxon>
        <taxon>core chlorophytes</taxon>
        <taxon>Trebouxiophyceae</taxon>
        <taxon>Chlorellales</taxon>
        <taxon>Chlorellaceae</taxon>
        <taxon>Auxenochlorella</taxon>
    </lineage>
</organism>
<gene>
    <name evidence="2" type="ORF">APUTEX25_001680</name>
</gene>
<dbReference type="PANTHER" id="PTHR12735:SF27">
    <property type="entry name" value="BOLA-LIKE PROTEIN 2"/>
    <property type="match status" value="1"/>
</dbReference>
<proteinExistence type="inferred from homology"/>
<dbReference type="GO" id="GO:0005829">
    <property type="term" value="C:cytosol"/>
    <property type="evidence" value="ECO:0007669"/>
    <property type="project" value="TreeGrafter"/>
</dbReference>
<sequence>MVSEEDVREAIAAHLSDAEVNVTDISNGCSTSYRPGSLPTNRCGTGFEVQVVAQAFEGKRLLERHKLVNAALKDIMPNIHALSITRAWTPQQAAAA</sequence>
<dbReference type="AlphaFoldDB" id="A0A3M7KR47"/>
<dbReference type="InterPro" id="IPR036065">
    <property type="entry name" value="BolA-like_sf"/>
</dbReference>
<accession>A0A3M7KR47</accession>
<dbReference type="Gene3D" id="3.30.300.90">
    <property type="entry name" value="BolA-like"/>
    <property type="match status" value="1"/>
</dbReference>
<dbReference type="PANTHER" id="PTHR12735">
    <property type="entry name" value="BOLA-LIKE PROTEIN-RELATED"/>
    <property type="match status" value="1"/>
</dbReference>
<name>A0A3M7KR47_AUXPR</name>
<dbReference type="Proteomes" id="UP000279271">
    <property type="component" value="Unassembled WGS sequence"/>
</dbReference>
<comment type="similarity">
    <text evidence="1">Belongs to the BolA/IbaG family.</text>
</comment>
<dbReference type="EMBL" id="QOKY01000213">
    <property type="protein sequence ID" value="RMZ52290.1"/>
    <property type="molecule type" value="Genomic_DNA"/>
</dbReference>
<protein>
    <recommendedName>
        <fullName evidence="4">BolA-like protein</fullName>
    </recommendedName>
</protein>
<dbReference type="PIRSF" id="PIRSF003113">
    <property type="entry name" value="BolA"/>
    <property type="match status" value="1"/>
</dbReference>
<dbReference type="GO" id="GO:0005634">
    <property type="term" value="C:nucleus"/>
    <property type="evidence" value="ECO:0007669"/>
    <property type="project" value="TreeGrafter"/>
</dbReference>
<evidence type="ECO:0000313" key="3">
    <source>
        <dbReference type="Proteomes" id="UP000279271"/>
    </source>
</evidence>
<evidence type="ECO:0008006" key="4">
    <source>
        <dbReference type="Google" id="ProtNLM"/>
    </source>
</evidence>